<feature type="compositionally biased region" description="Polar residues" evidence="1">
    <location>
        <begin position="185"/>
        <end position="196"/>
    </location>
</feature>
<keyword evidence="2" id="KW-0472">Membrane</keyword>
<keyword evidence="4" id="KW-1185">Reference proteome</keyword>
<accession>A0A0S4INU9</accession>
<name>A0A0S4INU9_BODSA</name>
<evidence type="ECO:0000256" key="1">
    <source>
        <dbReference type="SAM" id="MobiDB-lite"/>
    </source>
</evidence>
<gene>
    <name evidence="3" type="ORF">BSAL_51565</name>
</gene>
<evidence type="ECO:0000313" key="3">
    <source>
        <dbReference type="EMBL" id="CUE68061.1"/>
    </source>
</evidence>
<proteinExistence type="predicted"/>
<protein>
    <submittedName>
        <fullName evidence="3">Membrane-associated protein, putative</fullName>
    </submittedName>
</protein>
<feature type="compositionally biased region" description="Basic and acidic residues" evidence="1">
    <location>
        <begin position="216"/>
        <end position="236"/>
    </location>
</feature>
<feature type="region of interest" description="Disordered" evidence="1">
    <location>
        <begin position="173"/>
        <end position="236"/>
    </location>
</feature>
<organism evidence="3 4">
    <name type="scientific">Bodo saltans</name>
    <name type="common">Flagellated protozoan</name>
    <dbReference type="NCBI Taxonomy" id="75058"/>
    <lineage>
        <taxon>Eukaryota</taxon>
        <taxon>Discoba</taxon>
        <taxon>Euglenozoa</taxon>
        <taxon>Kinetoplastea</taxon>
        <taxon>Metakinetoplastina</taxon>
        <taxon>Eubodonida</taxon>
        <taxon>Bodonidae</taxon>
        <taxon>Bodo</taxon>
    </lineage>
</organism>
<dbReference type="VEuPathDB" id="TriTrypDB:BSAL_51565"/>
<evidence type="ECO:0000256" key="2">
    <source>
        <dbReference type="SAM" id="Phobius"/>
    </source>
</evidence>
<dbReference type="Proteomes" id="UP000051952">
    <property type="component" value="Unassembled WGS sequence"/>
</dbReference>
<keyword evidence="2" id="KW-0812">Transmembrane</keyword>
<keyword evidence="2" id="KW-1133">Transmembrane helix</keyword>
<dbReference type="EMBL" id="CYKH01000064">
    <property type="protein sequence ID" value="CUE68061.1"/>
    <property type="molecule type" value="Genomic_DNA"/>
</dbReference>
<reference evidence="4" key="1">
    <citation type="submission" date="2015-09" db="EMBL/GenBank/DDBJ databases">
        <authorList>
            <consortium name="Pathogen Informatics"/>
        </authorList>
    </citation>
    <scope>NUCLEOTIDE SEQUENCE [LARGE SCALE GENOMIC DNA]</scope>
    <source>
        <strain evidence="4">Lake Konstanz</strain>
    </source>
</reference>
<dbReference type="AlphaFoldDB" id="A0A0S4INU9"/>
<feature type="transmembrane region" description="Helical" evidence="2">
    <location>
        <begin position="103"/>
        <end position="123"/>
    </location>
</feature>
<evidence type="ECO:0000313" key="4">
    <source>
        <dbReference type="Proteomes" id="UP000051952"/>
    </source>
</evidence>
<feature type="transmembrane region" description="Helical" evidence="2">
    <location>
        <begin position="53"/>
        <end position="70"/>
    </location>
</feature>
<sequence length="236" mass="25517">MRWNSSTTTQEKCATATSASIPSTVVPPVHSRCSSSSLSSTITYRHHHHRHNVSPSFATLLLVLVAALLLCRDAHVLFAEARTATRTPDELVCLPMVVDYEGYAVLGGVIAGVIAVVIYVCVVRREGRKDEKRRRRLEAEGYRAGDEDTVYENHEAHDRHAAADDLEERHQHANFGAGGSDTALGGSNSNRGPQRSSGGGIALDAAGSLDDATDPAVREALRHRVADDVPEPPPRR</sequence>